<name>A0A1S3I5M7_LINAN</name>
<dbReference type="AlphaFoldDB" id="A0A1S3I5M7"/>
<dbReference type="Proteomes" id="UP000085678">
    <property type="component" value="Unplaced"/>
</dbReference>
<evidence type="ECO:0000313" key="2">
    <source>
        <dbReference type="RefSeq" id="XP_013392674.2"/>
    </source>
</evidence>
<dbReference type="KEGG" id="lak:106160580"/>
<organism evidence="1 2">
    <name type="scientific">Lingula anatina</name>
    <name type="common">Brachiopod</name>
    <name type="synonym">Lingula unguis</name>
    <dbReference type="NCBI Taxonomy" id="7574"/>
    <lineage>
        <taxon>Eukaryota</taxon>
        <taxon>Metazoa</taxon>
        <taxon>Spiralia</taxon>
        <taxon>Lophotrochozoa</taxon>
        <taxon>Brachiopoda</taxon>
        <taxon>Linguliformea</taxon>
        <taxon>Lingulata</taxon>
        <taxon>Lingulida</taxon>
        <taxon>Linguloidea</taxon>
        <taxon>Lingulidae</taxon>
        <taxon>Lingula</taxon>
    </lineage>
</organism>
<dbReference type="InParanoid" id="A0A1S3I5M7"/>
<dbReference type="RefSeq" id="XP_013392674.2">
    <property type="nucleotide sequence ID" value="XM_013537220.2"/>
</dbReference>
<protein>
    <submittedName>
        <fullName evidence="2">Uncharacterized protein LOC106160580</fullName>
    </submittedName>
</protein>
<accession>A0A1S3I5M7</accession>
<keyword evidence="1" id="KW-1185">Reference proteome</keyword>
<gene>
    <name evidence="2" type="primary">LOC106160580</name>
</gene>
<dbReference type="GeneID" id="106160580"/>
<proteinExistence type="predicted"/>
<evidence type="ECO:0000313" key="1">
    <source>
        <dbReference type="Proteomes" id="UP000085678"/>
    </source>
</evidence>
<reference evidence="2" key="1">
    <citation type="submission" date="2025-08" db="UniProtKB">
        <authorList>
            <consortium name="RefSeq"/>
        </authorList>
    </citation>
    <scope>IDENTIFICATION</scope>
    <source>
        <tissue evidence="2">Gonads</tissue>
    </source>
</reference>
<sequence length="224" mass="26557">MALSVLEFKNFDFIPDGFHSFEETVTYCKKFTEEVRNVLEKVQDEQDLFQTLVMILEYFTLAVDKLVICRDSHELVRFLFLECCKPLVSLKLRECEEKLQFSFKVTLIKVHDAVVTTLGFPYFWQLYGIAKVPWDDMVCKMMAEQDLDTKEVFTYIGSQDMNLMRLRADVMQKNDCEAYCMNLCTWLLKHPFYRNDTDLRARQLMLLHKLGEKDKFHPIVILNT</sequence>